<organism evidence="3 4">
    <name type="scientific">Actinokineospora globicatena</name>
    <dbReference type="NCBI Taxonomy" id="103729"/>
    <lineage>
        <taxon>Bacteria</taxon>
        <taxon>Bacillati</taxon>
        <taxon>Actinomycetota</taxon>
        <taxon>Actinomycetes</taxon>
        <taxon>Pseudonocardiales</taxon>
        <taxon>Pseudonocardiaceae</taxon>
        <taxon>Actinokineospora</taxon>
    </lineage>
</organism>
<feature type="transmembrane region" description="Helical" evidence="2">
    <location>
        <begin position="187"/>
        <end position="205"/>
    </location>
</feature>
<dbReference type="AlphaFoldDB" id="A0A9W6QIE6"/>
<keyword evidence="2" id="KW-0812">Transmembrane</keyword>
<proteinExistence type="predicted"/>
<protein>
    <submittedName>
        <fullName evidence="3">Uncharacterized protein</fullName>
    </submittedName>
</protein>
<sequence>MADNRTGLREHRTFIIITVAAFAAAAAVWVGFPHQKSIPNLWVLLAKLVPFILAVEAIAAMRFSLGLRHKIARVAVPLCFLVFFTYFVPSIFFAAANDKSIYYLILTLTPFLILALTLSHRLGGGTPGGARRLGYAMIVLQLSGLEDLAFLTINPHTDPAWTPIPEVWTWADHMTVRLGHPASKYEAFTLIAVHVIVAVLILTLPDRVWRKLARRDKAETPVSDTAATQPAAESTGTESTGTESTGVTEPATGSVTPAKG</sequence>
<evidence type="ECO:0000313" key="3">
    <source>
        <dbReference type="EMBL" id="GLW89260.1"/>
    </source>
</evidence>
<comment type="caution">
    <text evidence="3">The sequence shown here is derived from an EMBL/GenBank/DDBJ whole genome shotgun (WGS) entry which is preliminary data.</text>
</comment>
<feature type="compositionally biased region" description="Polar residues" evidence="1">
    <location>
        <begin position="251"/>
        <end position="260"/>
    </location>
</feature>
<feature type="region of interest" description="Disordered" evidence="1">
    <location>
        <begin position="218"/>
        <end position="260"/>
    </location>
</feature>
<dbReference type="Proteomes" id="UP001165042">
    <property type="component" value="Unassembled WGS sequence"/>
</dbReference>
<accession>A0A9W6QIE6</accession>
<feature type="compositionally biased region" description="Polar residues" evidence="1">
    <location>
        <begin position="222"/>
        <end position="232"/>
    </location>
</feature>
<feature type="transmembrane region" description="Helical" evidence="2">
    <location>
        <begin position="38"/>
        <end position="59"/>
    </location>
</feature>
<evidence type="ECO:0000256" key="2">
    <source>
        <dbReference type="SAM" id="Phobius"/>
    </source>
</evidence>
<feature type="transmembrane region" description="Helical" evidence="2">
    <location>
        <begin position="133"/>
        <end position="153"/>
    </location>
</feature>
<feature type="transmembrane region" description="Helical" evidence="2">
    <location>
        <begin position="101"/>
        <end position="121"/>
    </location>
</feature>
<keyword evidence="4" id="KW-1185">Reference proteome</keyword>
<dbReference type="RefSeq" id="WP_285606502.1">
    <property type="nucleotide sequence ID" value="NZ_BSSD01000001.1"/>
</dbReference>
<evidence type="ECO:0000256" key="1">
    <source>
        <dbReference type="SAM" id="MobiDB-lite"/>
    </source>
</evidence>
<feature type="compositionally biased region" description="Low complexity" evidence="1">
    <location>
        <begin position="233"/>
        <end position="246"/>
    </location>
</feature>
<reference evidence="3" key="1">
    <citation type="submission" date="2023-02" db="EMBL/GenBank/DDBJ databases">
        <title>Actinokineospora globicatena NBRC 15670.</title>
        <authorList>
            <person name="Ichikawa N."/>
            <person name="Sato H."/>
            <person name="Tonouchi N."/>
        </authorList>
    </citation>
    <scope>NUCLEOTIDE SEQUENCE</scope>
    <source>
        <strain evidence="3">NBRC 15670</strain>
    </source>
</reference>
<name>A0A9W6QIE6_9PSEU</name>
<keyword evidence="2" id="KW-0472">Membrane</keyword>
<gene>
    <name evidence="3" type="ORF">Aglo03_00760</name>
</gene>
<keyword evidence="2" id="KW-1133">Transmembrane helix</keyword>
<feature type="transmembrane region" description="Helical" evidence="2">
    <location>
        <begin position="12"/>
        <end position="32"/>
    </location>
</feature>
<evidence type="ECO:0000313" key="4">
    <source>
        <dbReference type="Proteomes" id="UP001165042"/>
    </source>
</evidence>
<dbReference type="EMBL" id="BSSD01000001">
    <property type="protein sequence ID" value="GLW89260.1"/>
    <property type="molecule type" value="Genomic_DNA"/>
</dbReference>
<feature type="transmembrane region" description="Helical" evidence="2">
    <location>
        <begin position="71"/>
        <end position="95"/>
    </location>
</feature>